<keyword evidence="2" id="KW-1185">Reference proteome</keyword>
<name>A0ABQ5CQX3_9ASTR</name>
<evidence type="ECO:0000313" key="2">
    <source>
        <dbReference type="Proteomes" id="UP001151760"/>
    </source>
</evidence>
<protein>
    <submittedName>
        <fullName evidence="1">Uncharacterized protein</fullName>
    </submittedName>
</protein>
<reference evidence="1" key="2">
    <citation type="submission" date="2022-01" db="EMBL/GenBank/DDBJ databases">
        <authorList>
            <person name="Yamashiro T."/>
            <person name="Shiraishi A."/>
            <person name="Satake H."/>
            <person name="Nakayama K."/>
        </authorList>
    </citation>
    <scope>NUCLEOTIDE SEQUENCE</scope>
</reference>
<reference evidence="1" key="1">
    <citation type="journal article" date="2022" name="Int. J. Mol. Sci.">
        <title>Draft Genome of Tanacetum Coccineum: Genomic Comparison of Closely Related Tanacetum-Family Plants.</title>
        <authorList>
            <person name="Yamashiro T."/>
            <person name="Shiraishi A."/>
            <person name="Nakayama K."/>
            <person name="Satake H."/>
        </authorList>
    </citation>
    <scope>NUCLEOTIDE SEQUENCE</scope>
</reference>
<gene>
    <name evidence="1" type="ORF">Tco_0909132</name>
</gene>
<dbReference type="Proteomes" id="UP001151760">
    <property type="component" value="Unassembled WGS sequence"/>
</dbReference>
<sequence length="123" mass="14081">MAEALDYGEEWRIATVVDDNCGVRLMVVDDNGGVRWRCCRGEVRFLNLTGLKDSWNARVRCTVDSRGGGAPLRWFQTTLPRSFWDYALKSTARILNMVPTKKVDKTPYEVWHGQAPKLSYLKV</sequence>
<accession>A0ABQ5CQX3</accession>
<dbReference type="EMBL" id="BQNB010014495">
    <property type="protein sequence ID" value="GJT28857.1"/>
    <property type="molecule type" value="Genomic_DNA"/>
</dbReference>
<evidence type="ECO:0000313" key="1">
    <source>
        <dbReference type="EMBL" id="GJT28857.1"/>
    </source>
</evidence>
<proteinExistence type="predicted"/>
<comment type="caution">
    <text evidence="1">The sequence shown here is derived from an EMBL/GenBank/DDBJ whole genome shotgun (WGS) entry which is preliminary data.</text>
</comment>
<organism evidence="1 2">
    <name type="scientific">Tanacetum coccineum</name>
    <dbReference type="NCBI Taxonomy" id="301880"/>
    <lineage>
        <taxon>Eukaryota</taxon>
        <taxon>Viridiplantae</taxon>
        <taxon>Streptophyta</taxon>
        <taxon>Embryophyta</taxon>
        <taxon>Tracheophyta</taxon>
        <taxon>Spermatophyta</taxon>
        <taxon>Magnoliopsida</taxon>
        <taxon>eudicotyledons</taxon>
        <taxon>Gunneridae</taxon>
        <taxon>Pentapetalae</taxon>
        <taxon>asterids</taxon>
        <taxon>campanulids</taxon>
        <taxon>Asterales</taxon>
        <taxon>Asteraceae</taxon>
        <taxon>Asteroideae</taxon>
        <taxon>Anthemideae</taxon>
        <taxon>Anthemidinae</taxon>
        <taxon>Tanacetum</taxon>
    </lineage>
</organism>